<evidence type="ECO:0000313" key="7">
    <source>
        <dbReference type="Proteomes" id="UP001500124"/>
    </source>
</evidence>
<reference evidence="7" key="1">
    <citation type="journal article" date="2019" name="Int. J. Syst. Evol. Microbiol.">
        <title>The Global Catalogue of Microorganisms (GCM) 10K type strain sequencing project: providing services to taxonomists for standard genome sequencing and annotation.</title>
        <authorList>
            <consortium name="The Broad Institute Genomics Platform"/>
            <consortium name="The Broad Institute Genome Sequencing Center for Infectious Disease"/>
            <person name="Wu L."/>
            <person name="Ma J."/>
        </authorList>
    </citation>
    <scope>NUCLEOTIDE SEQUENCE [LARGE SCALE GENOMIC DNA]</scope>
    <source>
        <strain evidence="7">JCM 18410</strain>
    </source>
</reference>
<evidence type="ECO:0000256" key="3">
    <source>
        <dbReference type="ARBA" id="ARBA00023163"/>
    </source>
</evidence>
<dbReference type="PROSITE" id="PS50977">
    <property type="entry name" value="HTH_TETR_2"/>
    <property type="match status" value="1"/>
</dbReference>
<evidence type="ECO:0000256" key="1">
    <source>
        <dbReference type="ARBA" id="ARBA00023015"/>
    </source>
</evidence>
<evidence type="ECO:0000313" key="6">
    <source>
        <dbReference type="EMBL" id="GAA5055084.1"/>
    </source>
</evidence>
<feature type="DNA-binding region" description="H-T-H motif" evidence="4">
    <location>
        <begin position="38"/>
        <end position="57"/>
    </location>
</feature>
<dbReference type="InterPro" id="IPR001647">
    <property type="entry name" value="HTH_TetR"/>
</dbReference>
<evidence type="ECO:0000256" key="4">
    <source>
        <dbReference type="PROSITE-ProRule" id="PRU00335"/>
    </source>
</evidence>
<dbReference type="PRINTS" id="PR00455">
    <property type="entry name" value="HTHTETR"/>
</dbReference>
<keyword evidence="1" id="KW-0805">Transcription regulation</keyword>
<keyword evidence="3" id="KW-0804">Transcription</keyword>
<dbReference type="Proteomes" id="UP001500124">
    <property type="component" value="Unassembled WGS sequence"/>
</dbReference>
<evidence type="ECO:0000256" key="2">
    <source>
        <dbReference type="ARBA" id="ARBA00023125"/>
    </source>
</evidence>
<name>A0ABP9KAY3_9ACTN</name>
<dbReference type="InterPro" id="IPR009057">
    <property type="entry name" value="Homeodomain-like_sf"/>
</dbReference>
<dbReference type="PANTHER" id="PTHR30055:SF238">
    <property type="entry name" value="MYCOFACTOCIN BIOSYNTHESIS TRANSCRIPTIONAL REGULATOR MFTR-RELATED"/>
    <property type="match status" value="1"/>
</dbReference>
<dbReference type="PANTHER" id="PTHR30055">
    <property type="entry name" value="HTH-TYPE TRANSCRIPTIONAL REGULATOR RUTR"/>
    <property type="match status" value="1"/>
</dbReference>
<keyword evidence="7" id="KW-1185">Reference proteome</keyword>
<keyword evidence="2 4" id="KW-0238">DNA-binding</keyword>
<feature type="domain" description="HTH tetR-type" evidence="5">
    <location>
        <begin position="15"/>
        <end position="75"/>
    </location>
</feature>
<protein>
    <submittedName>
        <fullName evidence="6">TetR family transcriptional regulator</fullName>
    </submittedName>
</protein>
<dbReference type="Pfam" id="PF00440">
    <property type="entry name" value="TetR_N"/>
    <property type="match status" value="1"/>
</dbReference>
<accession>A0ABP9KAY3</accession>
<dbReference type="InterPro" id="IPR023772">
    <property type="entry name" value="DNA-bd_HTH_TetR-type_CS"/>
</dbReference>
<dbReference type="InterPro" id="IPR050109">
    <property type="entry name" value="HTH-type_TetR-like_transc_reg"/>
</dbReference>
<sequence>MTGETGTSHRERSKARRREAIRRSGMRLFAERGYDGTTVADIAEAAEVAPRTVSMYFPSKHDIALSVPDEIAARLTAVFRDRPGSGFLDVVDTWLTGEADALDPELLALLTAMFEANPALKAHGSSQLTEAVRLTGPALAAATGLPESHPMHAVIGAAVGAALSQYFGTVLRHDDAPGTHPLFMACLRALVDTARQGAPAHPRII</sequence>
<gene>
    <name evidence="6" type="ORF">GCM10023336_26900</name>
</gene>
<evidence type="ECO:0000259" key="5">
    <source>
        <dbReference type="PROSITE" id="PS50977"/>
    </source>
</evidence>
<organism evidence="6 7">
    <name type="scientific">Streptomyces similanensis</name>
    <dbReference type="NCBI Taxonomy" id="1274988"/>
    <lineage>
        <taxon>Bacteria</taxon>
        <taxon>Bacillati</taxon>
        <taxon>Actinomycetota</taxon>
        <taxon>Actinomycetes</taxon>
        <taxon>Kitasatosporales</taxon>
        <taxon>Streptomycetaceae</taxon>
        <taxon>Streptomyces</taxon>
    </lineage>
</organism>
<dbReference type="Gene3D" id="1.10.357.10">
    <property type="entry name" value="Tetracycline Repressor, domain 2"/>
    <property type="match status" value="1"/>
</dbReference>
<dbReference type="SUPFAM" id="SSF46689">
    <property type="entry name" value="Homeodomain-like"/>
    <property type="match status" value="1"/>
</dbReference>
<dbReference type="RefSeq" id="WP_345668520.1">
    <property type="nucleotide sequence ID" value="NZ_BAABKC010000039.1"/>
</dbReference>
<dbReference type="EMBL" id="BAABKC010000039">
    <property type="protein sequence ID" value="GAA5055084.1"/>
    <property type="molecule type" value="Genomic_DNA"/>
</dbReference>
<proteinExistence type="predicted"/>
<dbReference type="PROSITE" id="PS01081">
    <property type="entry name" value="HTH_TETR_1"/>
    <property type="match status" value="1"/>
</dbReference>
<comment type="caution">
    <text evidence="6">The sequence shown here is derived from an EMBL/GenBank/DDBJ whole genome shotgun (WGS) entry which is preliminary data.</text>
</comment>